<dbReference type="EMBL" id="JAMZMK010007464">
    <property type="protein sequence ID" value="KAI7744691.1"/>
    <property type="molecule type" value="Genomic_DNA"/>
</dbReference>
<feature type="non-terminal residue" evidence="2">
    <location>
        <position position="1"/>
    </location>
</feature>
<name>A0AAD5CMI7_AMBAR</name>
<evidence type="ECO:0000256" key="1">
    <source>
        <dbReference type="SAM" id="Phobius"/>
    </source>
</evidence>
<protein>
    <submittedName>
        <fullName evidence="2">Uncharacterized protein</fullName>
    </submittedName>
</protein>
<accession>A0AAD5CMI7</accession>
<evidence type="ECO:0000313" key="2">
    <source>
        <dbReference type="EMBL" id="KAI7744691.1"/>
    </source>
</evidence>
<feature type="transmembrane region" description="Helical" evidence="1">
    <location>
        <begin position="6"/>
        <end position="29"/>
    </location>
</feature>
<keyword evidence="1" id="KW-1133">Transmembrane helix</keyword>
<proteinExistence type="predicted"/>
<keyword evidence="1" id="KW-0812">Transmembrane</keyword>
<evidence type="ECO:0000313" key="3">
    <source>
        <dbReference type="Proteomes" id="UP001206925"/>
    </source>
</evidence>
<dbReference type="AlphaFoldDB" id="A0AAD5CMI7"/>
<keyword evidence="3" id="KW-1185">Reference proteome</keyword>
<keyword evidence="1" id="KW-0472">Membrane</keyword>
<sequence>MAQMTTIFSCFFCFISIGSPAVVMVMVYIQLNLDKQWIGDIDHLLPTVLLTTHTIAHGTNLRQSHVLQYMPIDEDLLALWVWSNREHCLVVYSSLG</sequence>
<gene>
    <name evidence="2" type="ORF">M8C21_033093</name>
</gene>
<dbReference type="Proteomes" id="UP001206925">
    <property type="component" value="Unassembled WGS sequence"/>
</dbReference>
<comment type="caution">
    <text evidence="2">The sequence shown here is derived from an EMBL/GenBank/DDBJ whole genome shotgun (WGS) entry which is preliminary data.</text>
</comment>
<reference evidence="2" key="1">
    <citation type="submission" date="2022-06" db="EMBL/GenBank/DDBJ databases">
        <title>Uncovering the hologenomic basis of an extraordinary plant invasion.</title>
        <authorList>
            <person name="Bieker V.C."/>
            <person name="Martin M.D."/>
            <person name="Gilbert T."/>
            <person name="Hodgins K."/>
            <person name="Battlay P."/>
            <person name="Petersen B."/>
            <person name="Wilson J."/>
        </authorList>
    </citation>
    <scope>NUCLEOTIDE SEQUENCE</scope>
    <source>
        <strain evidence="2">AA19_3_7</strain>
        <tissue evidence="2">Leaf</tissue>
    </source>
</reference>
<organism evidence="2 3">
    <name type="scientific">Ambrosia artemisiifolia</name>
    <name type="common">Common ragweed</name>
    <dbReference type="NCBI Taxonomy" id="4212"/>
    <lineage>
        <taxon>Eukaryota</taxon>
        <taxon>Viridiplantae</taxon>
        <taxon>Streptophyta</taxon>
        <taxon>Embryophyta</taxon>
        <taxon>Tracheophyta</taxon>
        <taxon>Spermatophyta</taxon>
        <taxon>Magnoliopsida</taxon>
        <taxon>eudicotyledons</taxon>
        <taxon>Gunneridae</taxon>
        <taxon>Pentapetalae</taxon>
        <taxon>asterids</taxon>
        <taxon>campanulids</taxon>
        <taxon>Asterales</taxon>
        <taxon>Asteraceae</taxon>
        <taxon>Asteroideae</taxon>
        <taxon>Heliantheae alliance</taxon>
        <taxon>Heliantheae</taxon>
        <taxon>Ambrosia</taxon>
    </lineage>
</organism>